<evidence type="ECO:0000256" key="1">
    <source>
        <dbReference type="ARBA" id="ARBA00007801"/>
    </source>
</evidence>
<evidence type="ECO:0000313" key="9">
    <source>
        <dbReference type="Proteomes" id="UP001140560"/>
    </source>
</evidence>
<dbReference type="PANTHER" id="PTHR43004">
    <property type="entry name" value="TRK SYSTEM POTASSIUM UPTAKE PROTEIN"/>
    <property type="match status" value="1"/>
</dbReference>
<dbReference type="EMBL" id="JAPEUY010000021">
    <property type="protein sequence ID" value="KAJ4362441.1"/>
    <property type="molecule type" value="Genomic_DNA"/>
</dbReference>
<dbReference type="OrthoDB" id="1716816at2759"/>
<dbReference type="InterPro" id="IPR050641">
    <property type="entry name" value="RIFMO-like"/>
</dbReference>
<sequence length="613" mass="68651">MPKVDVLIAGSGSAGIFAATWLAIYNIPFTILEHRSGPLKIGQADGVQCRTVEIYESFGLSEELLREAYHILEVCFWGIDEDESGEGKGGIKRKSRAIDTEKGLSHLPHVILNQARMNGLMLGKMESILKEKGRWEDGKANGIEYGWSVIGLDIDEGKKADPGAHCVRVTAEKDGTEETWEAKYVLGCDGAHSTIRHSLEYRMLGDTSDTVWGVVDIYPLTNFPDIRRKCTIHSTAGNLLIIPREGGHLVRFYIQLPHGVHPKKVALEDLQTQAKRIFAPYTMDFAGVFWWSAYSIGQRLAEKFEKDGRVFLTGDACHTHSPKAGQGMNCSLQDGYNIGWKLGSVLRGLAPPSLLNTYVLERSKTAADLIAFDKELAKMFSRKEEYPGEFADYFVKSGRYMAGFTAKYQDSEVTSLATSTTYIATGITVGMRFPSAQVIRFCDCKAVQLQRVLQSNGRWRVVVFAGDINETTHWRSLNKLADSLEHIAQRFTLEGDDIDSLIEPLLVLRSKFLQTEQGQIPDYFWPVSGKWKIRDLHKTYIDDDHYNSGHGYAYEKYGVDSSVGAVVILRPDQYISKVTTLDDFDGIARFFKGCMIEQQTEIKGAVNRCSDKE</sequence>
<feature type="transmembrane region" description="Helical" evidence="5">
    <location>
        <begin position="6"/>
        <end position="25"/>
    </location>
</feature>
<dbReference type="Proteomes" id="UP001140560">
    <property type="component" value="Unassembled WGS sequence"/>
</dbReference>
<dbReference type="SUPFAM" id="SSF52833">
    <property type="entry name" value="Thioredoxin-like"/>
    <property type="match status" value="1"/>
</dbReference>
<keyword evidence="5" id="KW-0812">Transmembrane</keyword>
<dbReference type="SUPFAM" id="SSF51905">
    <property type="entry name" value="FAD/NAD(P)-binding domain"/>
    <property type="match status" value="1"/>
</dbReference>
<evidence type="ECO:0000256" key="2">
    <source>
        <dbReference type="ARBA" id="ARBA00022630"/>
    </source>
</evidence>
<reference evidence="8" key="1">
    <citation type="submission" date="2022-10" db="EMBL/GenBank/DDBJ databases">
        <title>Tapping the CABI collections for fungal endophytes: first genome assemblies for Collariella, Neodidymelliopsis, Ascochyta clinopodiicola, Didymella pomorum, Didymosphaeria variabile, Neocosmospora piperis and Neocucurbitaria cava.</title>
        <authorList>
            <person name="Hill R."/>
        </authorList>
    </citation>
    <scope>NUCLEOTIDE SEQUENCE</scope>
    <source>
        <strain evidence="8">IMI 356814</strain>
    </source>
</reference>
<evidence type="ECO:0000256" key="5">
    <source>
        <dbReference type="SAM" id="Phobius"/>
    </source>
</evidence>
<dbReference type="GO" id="GO:0071949">
    <property type="term" value="F:FAD binding"/>
    <property type="evidence" value="ECO:0007669"/>
    <property type="project" value="InterPro"/>
</dbReference>
<evidence type="ECO:0008006" key="10">
    <source>
        <dbReference type="Google" id="ProtNLM"/>
    </source>
</evidence>
<dbReference type="InterPro" id="IPR038220">
    <property type="entry name" value="PHOX_C_sf"/>
</dbReference>
<protein>
    <recommendedName>
        <fullName evidence="10">Phenol 2-monooxygenase</fullName>
    </recommendedName>
</protein>
<keyword evidence="9" id="KW-1185">Reference proteome</keyword>
<evidence type="ECO:0000256" key="4">
    <source>
        <dbReference type="ARBA" id="ARBA00023002"/>
    </source>
</evidence>
<evidence type="ECO:0000256" key="3">
    <source>
        <dbReference type="ARBA" id="ARBA00022827"/>
    </source>
</evidence>
<dbReference type="CDD" id="cd02979">
    <property type="entry name" value="PHOX_C"/>
    <property type="match status" value="1"/>
</dbReference>
<dbReference type="Gene3D" id="3.40.30.20">
    <property type="match status" value="1"/>
</dbReference>
<dbReference type="InterPro" id="IPR036188">
    <property type="entry name" value="FAD/NAD-bd_sf"/>
</dbReference>
<accession>A0A9W8XYI5</accession>
<feature type="domain" description="Phenol hydroxylase-like C-terminal dimerisation" evidence="7">
    <location>
        <begin position="407"/>
        <end position="599"/>
    </location>
</feature>
<feature type="domain" description="FAD-binding" evidence="6">
    <location>
        <begin position="3"/>
        <end position="70"/>
    </location>
</feature>
<evidence type="ECO:0000259" key="7">
    <source>
        <dbReference type="Pfam" id="PF07976"/>
    </source>
</evidence>
<dbReference type="Gene3D" id="3.30.9.10">
    <property type="entry name" value="D-Amino Acid Oxidase, subunit A, domain 2"/>
    <property type="match status" value="1"/>
</dbReference>
<dbReference type="Pfam" id="PF01494">
    <property type="entry name" value="FAD_binding_3"/>
    <property type="match status" value="2"/>
</dbReference>
<dbReference type="AlphaFoldDB" id="A0A9W8XYI5"/>
<comment type="caution">
    <text evidence="8">The sequence shown here is derived from an EMBL/GenBank/DDBJ whole genome shotgun (WGS) entry which is preliminary data.</text>
</comment>
<comment type="similarity">
    <text evidence="1">Belongs to the PheA/TfdB FAD monooxygenase family.</text>
</comment>
<keyword evidence="4" id="KW-0560">Oxidoreductase</keyword>
<dbReference type="PRINTS" id="PR00420">
    <property type="entry name" value="RNGMNOXGNASE"/>
</dbReference>
<keyword evidence="5" id="KW-0472">Membrane</keyword>
<dbReference type="GO" id="GO:0016709">
    <property type="term" value="F:oxidoreductase activity, acting on paired donors, with incorporation or reduction of molecular oxygen, NAD(P)H as one donor, and incorporation of one atom of oxygen"/>
    <property type="evidence" value="ECO:0007669"/>
    <property type="project" value="UniProtKB-ARBA"/>
</dbReference>
<evidence type="ECO:0000313" key="8">
    <source>
        <dbReference type="EMBL" id="KAJ4362441.1"/>
    </source>
</evidence>
<dbReference type="InterPro" id="IPR002938">
    <property type="entry name" value="FAD-bd"/>
</dbReference>
<dbReference type="Gene3D" id="3.50.50.60">
    <property type="entry name" value="FAD/NAD(P)-binding domain"/>
    <property type="match status" value="1"/>
</dbReference>
<dbReference type="PANTHER" id="PTHR43004:SF10">
    <property type="entry name" value="2-MONOOXYGENASE, PUTATIVE (AFU_ORTHOLOGUE AFUA_6G11480)-RELATED"/>
    <property type="match status" value="1"/>
</dbReference>
<keyword evidence="3" id="KW-0274">FAD</keyword>
<dbReference type="SUPFAM" id="SSF54373">
    <property type="entry name" value="FAD-linked reductases, C-terminal domain"/>
    <property type="match status" value="1"/>
</dbReference>
<organism evidence="8 9">
    <name type="scientific">Neocucurbitaria cava</name>
    <dbReference type="NCBI Taxonomy" id="798079"/>
    <lineage>
        <taxon>Eukaryota</taxon>
        <taxon>Fungi</taxon>
        <taxon>Dikarya</taxon>
        <taxon>Ascomycota</taxon>
        <taxon>Pezizomycotina</taxon>
        <taxon>Dothideomycetes</taxon>
        <taxon>Pleosporomycetidae</taxon>
        <taxon>Pleosporales</taxon>
        <taxon>Pleosporineae</taxon>
        <taxon>Cucurbitariaceae</taxon>
        <taxon>Neocucurbitaria</taxon>
    </lineage>
</organism>
<gene>
    <name evidence="8" type="ORF">N0V83_010534</name>
</gene>
<evidence type="ECO:0000259" key="6">
    <source>
        <dbReference type="Pfam" id="PF01494"/>
    </source>
</evidence>
<keyword evidence="2" id="KW-0285">Flavoprotein</keyword>
<feature type="domain" description="FAD-binding" evidence="6">
    <location>
        <begin position="164"/>
        <end position="372"/>
    </location>
</feature>
<dbReference type="Pfam" id="PF07976">
    <property type="entry name" value="Phe_hydrox_dim"/>
    <property type="match status" value="1"/>
</dbReference>
<dbReference type="InterPro" id="IPR012941">
    <property type="entry name" value="Phe_hydrox_C_dim_dom"/>
</dbReference>
<proteinExistence type="inferred from homology"/>
<name>A0A9W8XYI5_9PLEO</name>
<keyword evidence="5" id="KW-1133">Transmembrane helix</keyword>
<dbReference type="InterPro" id="IPR036249">
    <property type="entry name" value="Thioredoxin-like_sf"/>
</dbReference>
<dbReference type="NCBIfam" id="NF006144">
    <property type="entry name" value="PRK08294.1"/>
    <property type="match status" value="1"/>
</dbReference>